<evidence type="ECO:0000313" key="1">
    <source>
        <dbReference type="EMBL" id="QWM93176.1"/>
    </source>
</evidence>
<keyword evidence="1" id="KW-0934">Plastid</keyword>
<dbReference type="RefSeq" id="YP_010133686.1">
    <property type="nucleotide sequence ID" value="NC_056787.1"/>
</dbReference>
<dbReference type="GeneID" id="67123223"/>
<protein>
    <submittedName>
        <fullName evidence="1">Uncharacterized protein</fullName>
    </submittedName>
</protein>
<gene>
    <name evidence="1" type="primary">orf105a</name>
</gene>
<dbReference type="AlphaFoldDB" id="A0A8F0WHR4"/>
<accession>A0A8F0WHR4</accession>
<dbReference type="EMBL" id="MT383638">
    <property type="protein sequence ID" value="QWM93176.1"/>
    <property type="molecule type" value="Genomic_DNA"/>
</dbReference>
<geneLocation type="chloroplast" evidence="1"/>
<sequence length="105" mass="12098">MTNHSEIEDLLIASTFNDGVKIGKTIHQKLITEIIAGNLEIPSNQQPLNVEIELTDIFQYEIPLRSQILAKLGSPYVMGSRKYRFSCWWGCNSIKIWEKLFQSKK</sequence>
<organism evidence="1">
    <name type="scientific">Nitzschia supralitorea</name>
    <dbReference type="NCBI Taxonomy" id="303403"/>
    <lineage>
        <taxon>Eukaryota</taxon>
        <taxon>Sar</taxon>
        <taxon>Stramenopiles</taxon>
        <taxon>Ochrophyta</taxon>
        <taxon>Bacillariophyta</taxon>
        <taxon>Bacillariophyceae</taxon>
        <taxon>Bacillariophycidae</taxon>
        <taxon>Bacillariales</taxon>
        <taxon>Bacillariaceae</taxon>
        <taxon>Nitzschia</taxon>
    </lineage>
</organism>
<name>A0A8F0WHR4_9STRA</name>
<keyword evidence="1" id="KW-0150">Chloroplast</keyword>
<reference evidence="1" key="1">
    <citation type="journal article" date="2021" name="Ecol Indic">
        <title>Morphological and molecular identification reveals that waters from an isolated oasis in Tamanrasset (extreme South of Algerian Sahara) are colonized by opportunistic and pollution-tolerant diatom species.</title>
        <authorList>
            <person name="Gastineau R."/>
            <person name="Hamedi C."/>
            <person name="Baba Hamed M.B."/>
            <person name="Abi-Ayad S.-M.E.-A."/>
            <person name="Bak M."/>
            <person name="Lemieux C."/>
            <person name="Turmel M."/>
            <person name="Dobosz S."/>
            <person name="Wrobel R.J."/>
            <person name="Kierzek A."/>
            <person name="Lange-Bertalot H."/>
            <person name="Witkowski A."/>
        </authorList>
    </citation>
    <scope>NUCLEOTIDE SEQUENCE</scope>
    <source>
        <strain evidence="1">SZCZR1828</strain>
    </source>
</reference>
<proteinExistence type="predicted"/>